<protein>
    <submittedName>
        <fullName evidence="6">Transcriptional regulator, LysR family</fullName>
    </submittedName>
</protein>
<dbReference type="GO" id="GO:0032993">
    <property type="term" value="C:protein-DNA complex"/>
    <property type="evidence" value="ECO:0007669"/>
    <property type="project" value="TreeGrafter"/>
</dbReference>
<dbReference type="OrthoDB" id="9803735at2"/>
<accession>A0A521BPW3</accession>
<evidence type="ECO:0000259" key="5">
    <source>
        <dbReference type="PROSITE" id="PS50931"/>
    </source>
</evidence>
<dbReference type="GO" id="GO:0003677">
    <property type="term" value="F:DNA binding"/>
    <property type="evidence" value="ECO:0007669"/>
    <property type="project" value="UniProtKB-KW"/>
</dbReference>
<proteinExistence type="inferred from homology"/>
<keyword evidence="2" id="KW-0805">Transcription regulation</keyword>
<evidence type="ECO:0000256" key="4">
    <source>
        <dbReference type="ARBA" id="ARBA00023163"/>
    </source>
</evidence>
<dbReference type="PANTHER" id="PTHR30346">
    <property type="entry name" value="TRANSCRIPTIONAL DUAL REGULATOR HCAR-RELATED"/>
    <property type="match status" value="1"/>
</dbReference>
<dbReference type="PROSITE" id="PS50931">
    <property type="entry name" value="HTH_LYSR"/>
    <property type="match status" value="1"/>
</dbReference>
<dbReference type="PANTHER" id="PTHR30346:SF28">
    <property type="entry name" value="HTH-TYPE TRANSCRIPTIONAL REGULATOR CYNR"/>
    <property type="match status" value="1"/>
</dbReference>
<evidence type="ECO:0000313" key="7">
    <source>
        <dbReference type="Proteomes" id="UP000320300"/>
    </source>
</evidence>
<dbReference type="Gene3D" id="3.40.190.10">
    <property type="entry name" value="Periplasmic binding protein-like II"/>
    <property type="match status" value="2"/>
</dbReference>
<dbReference type="Proteomes" id="UP000320300">
    <property type="component" value="Unassembled WGS sequence"/>
</dbReference>
<dbReference type="Pfam" id="PF00126">
    <property type="entry name" value="HTH_1"/>
    <property type="match status" value="1"/>
</dbReference>
<gene>
    <name evidence="6" type="ORF">SAMN06265348_102520</name>
</gene>
<dbReference type="CDD" id="cd05466">
    <property type="entry name" value="PBP2_LTTR_substrate"/>
    <property type="match status" value="1"/>
</dbReference>
<dbReference type="SUPFAM" id="SSF46785">
    <property type="entry name" value="Winged helix' DNA-binding domain"/>
    <property type="match status" value="1"/>
</dbReference>
<name>A0A521BPW3_9SPHI</name>
<dbReference type="InterPro" id="IPR005119">
    <property type="entry name" value="LysR_subst-bd"/>
</dbReference>
<evidence type="ECO:0000256" key="1">
    <source>
        <dbReference type="ARBA" id="ARBA00009437"/>
    </source>
</evidence>
<dbReference type="GO" id="GO:0003700">
    <property type="term" value="F:DNA-binding transcription factor activity"/>
    <property type="evidence" value="ECO:0007669"/>
    <property type="project" value="InterPro"/>
</dbReference>
<dbReference type="EMBL" id="FXTN01000002">
    <property type="protein sequence ID" value="SMO49186.1"/>
    <property type="molecule type" value="Genomic_DNA"/>
</dbReference>
<evidence type="ECO:0000256" key="2">
    <source>
        <dbReference type="ARBA" id="ARBA00023015"/>
    </source>
</evidence>
<dbReference type="Gene3D" id="1.10.10.10">
    <property type="entry name" value="Winged helix-like DNA-binding domain superfamily/Winged helix DNA-binding domain"/>
    <property type="match status" value="1"/>
</dbReference>
<keyword evidence="7" id="KW-1185">Reference proteome</keyword>
<evidence type="ECO:0000256" key="3">
    <source>
        <dbReference type="ARBA" id="ARBA00023125"/>
    </source>
</evidence>
<keyword evidence="4" id="KW-0804">Transcription</keyword>
<organism evidence="6 7">
    <name type="scientific">Pedobacter westerhofensis</name>
    <dbReference type="NCBI Taxonomy" id="425512"/>
    <lineage>
        <taxon>Bacteria</taxon>
        <taxon>Pseudomonadati</taxon>
        <taxon>Bacteroidota</taxon>
        <taxon>Sphingobacteriia</taxon>
        <taxon>Sphingobacteriales</taxon>
        <taxon>Sphingobacteriaceae</taxon>
        <taxon>Pedobacter</taxon>
    </lineage>
</organism>
<keyword evidence="3" id="KW-0238">DNA-binding</keyword>
<comment type="similarity">
    <text evidence="1">Belongs to the LysR transcriptional regulatory family.</text>
</comment>
<dbReference type="PRINTS" id="PR00039">
    <property type="entry name" value="HTHLYSR"/>
</dbReference>
<evidence type="ECO:0000313" key="6">
    <source>
        <dbReference type="EMBL" id="SMO49186.1"/>
    </source>
</evidence>
<dbReference type="InterPro" id="IPR036390">
    <property type="entry name" value="WH_DNA-bd_sf"/>
</dbReference>
<dbReference type="FunFam" id="1.10.10.10:FF:000001">
    <property type="entry name" value="LysR family transcriptional regulator"/>
    <property type="match status" value="1"/>
</dbReference>
<dbReference type="SUPFAM" id="SSF53850">
    <property type="entry name" value="Periplasmic binding protein-like II"/>
    <property type="match status" value="1"/>
</dbReference>
<feature type="domain" description="HTH lysR-type" evidence="5">
    <location>
        <begin position="1"/>
        <end position="58"/>
    </location>
</feature>
<reference evidence="6 7" key="1">
    <citation type="submission" date="2017-05" db="EMBL/GenBank/DDBJ databases">
        <authorList>
            <person name="Varghese N."/>
            <person name="Submissions S."/>
        </authorList>
    </citation>
    <scope>NUCLEOTIDE SEQUENCE [LARGE SCALE GENOMIC DNA]</scope>
    <source>
        <strain evidence="6 7">DSM 19036</strain>
    </source>
</reference>
<dbReference type="AlphaFoldDB" id="A0A521BPW3"/>
<dbReference type="RefSeq" id="WP_142527165.1">
    <property type="nucleotide sequence ID" value="NZ_CBCSJO010000003.1"/>
</dbReference>
<sequence length="302" mass="34871">MDLQQIKYFLTLAHELHFWNTAEKINISQSALTRQIQALETELGVQLFDRNKRNVRLTPAGKFLQEKWEVELNKLEFIHQFARQIHSGENGAIRIAHPDSISASLMPELLSYISSALPQLQIELVQVRDEDRQDSLRNYKIDLAITRDINSAEDIRSKKIYTDSLSVVVPEGHSFQSIEDILKERLNTQKFILPVKDEGSSYSDIIQQFFRFYDMIPDVHFSSQYGLAIIALVRKGLGIAILPDSYKYHEIPGVRFIGVPFKTALYLNWRIDDHNPIISNVLKLLLDKFAEQDDEYINNIPA</sequence>
<dbReference type="Pfam" id="PF03466">
    <property type="entry name" value="LysR_substrate"/>
    <property type="match status" value="1"/>
</dbReference>
<dbReference type="InterPro" id="IPR036388">
    <property type="entry name" value="WH-like_DNA-bd_sf"/>
</dbReference>
<dbReference type="InterPro" id="IPR000847">
    <property type="entry name" value="LysR_HTH_N"/>
</dbReference>